<sequence>MEPFRRIYFPAINLIGPGAVKEIAIEIKKLELKKLLVVTDKMLQSIGVVKKVTDVLDADNISYVVFDDVKPNPTTQNVYSGLDMYKSSGCDGILSIGGGSPQDAAKAIGILQTNGGKVPDYEGIGKSQKKSVPILAVNTTAGTASEVTINYVITDEERKIKMVIVDPNSLASVAVNDPELMIDKPAGLTAATGMDALTHAIESYITKGAFRLSDTLSLEAIRLIGESLEDAVKDGKNLEARSKMAWASYIAGLSFSNAGLGIVHSMAHQLGSEYDLPHGVANALLLPYVEEFNSVVCEDKFKNIAQALGRNIDGLTVTEAKNEAIEALKEMAVKLNIPLLKDTSFNPADVERLSVQAFADVCTGGNPRDVTVADIQAIYLKAFRG</sequence>
<evidence type="ECO:0000256" key="4">
    <source>
        <dbReference type="ARBA" id="ARBA00023027"/>
    </source>
</evidence>
<dbReference type="FunFam" id="3.40.50.1970:FF:000003">
    <property type="entry name" value="Alcohol dehydrogenase, iron-containing"/>
    <property type="match status" value="1"/>
</dbReference>
<dbReference type="InterPro" id="IPR056798">
    <property type="entry name" value="ADH_Fe_C"/>
</dbReference>
<protein>
    <submittedName>
        <fullName evidence="7">Alcohol dehydrogenase</fullName>
    </submittedName>
</protein>
<evidence type="ECO:0000256" key="1">
    <source>
        <dbReference type="ARBA" id="ARBA00001962"/>
    </source>
</evidence>
<comment type="cofactor">
    <cofactor evidence="1">
        <name>Fe cation</name>
        <dbReference type="ChEBI" id="CHEBI:24875"/>
    </cofactor>
</comment>
<feature type="domain" description="Alcohol dehydrogenase iron-type/glycerol dehydrogenase GldA" evidence="5">
    <location>
        <begin position="13"/>
        <end position="178"/>
    </location>
</feature>
<dbReference type="EMBL" id="PVTH01000013">
    <property type="protein sequence ID" value="PRY48872.1"/>
    <property type="molecule type" value="Genomic_DNA"/>
</dbReference>
<reference evidence="7 8" key="1">
    <citation type="submission" date="2018-03" db="EMBL/GenBank/DDBJ databases">
        <title>Genomic Encyclopedia of Type Strains, Phase III (KMG-III): the genomes of soil and plant-associated and newly described type strains.</title>
        <authorList>
            <person name="Whitman W."/>
        </authorList>
    </citation>
    <scope>NUCLEOTIDE SEQUENCE [LARGE SCALE GENOMIC DNA]</scope>
    <source>
        <strain evidence="7 8">CGMCC 1.9313</strain>
    </source>
</reference>
<feature type="domain" description="Fe-containing alcohol dehydrogenase-like C-terminal" evidence="6">
    <location>
        <begin position="189"/>
        <end position="382"/>
    </location>
</feature>
<dbReference type="Proteomes" id="UP000238034">
    <property type="component" value="Unassembled WGS sequence"/>
</dbReference>
<dbReference type="PANTHER" id="PTHR11496">
    <property type="entry name" value="ALCOHOL DEHYDROGENASE"/>
    <property type="match status" value="1"/>
</dbReference>
<dbReference type="FunFam" id="1.20.1090.10:FF:000001">
    <property type="entry name" value="Aldehyde-alcohol dehydrogenase"/>
    <property type="match status" value="1"/>
</dbReference>
<dbReference type="PROSITE" id="PS00913">
    <property type="entry name" value="ADH_IRON_1"/>
    <property type="match status" value="1"/>
</dbReference>
<dbReference type="InterPro" id="IPR001670">
    <property type="entry name" value="ADH_Fe/GldA"/>
</dbReference>
<dbReference type="InterPro" id="IPR018211">
    <property type="entry name" value="ADH_Fe_CS"/>
</dbReference>
<keyword evidence="3" id="KW-0560">Oxidoreductase</keyword>
<dbReference type="PANTHER" id="PTHR11496:SF102">
    <property type="entry name" value="ALCOHOL DEHYDROGENASE 4"/>
    <property type="match status" value="1"/>
</dbReference>
<evidence type="ECO:0000313" key="8">
    <source>
        <dbReference type="Proteomes" id="UP000238034"/>
    </source>
</evidence>
<name>A0A2T0TT41_9SPHI</name>
<dbReference type="Gene3D" id="1.20.1090.10">
    <property type="entry name" value="Dehydroquinate synthase-like - alpha domain"/>
    <property type="match status" value="1"/>
</dbReference>
<dbReference type="Gene3D" id="3.40.50.1970">
    <property type="match status" value="1"/>
</dbReference>
<evidence type="ECO:0000313" key="7">
    <source>
        <dbReference type="EMBL" id="PRY48872.1"/>
    </source>
</evidence>
<dbReference type="OrthoDB" id="9801156at2"/>
<dbReference type="Pfam" id="PF25137">
    <property type="entry name" value="ADH_Fe_C"/>
    <property type="match status" value="1"/>
</dbReference>
<organism evidence="7 8">
    <name type="scientific">Arcticibacter pallidicorallinus</name>
    <dbReference type="NCBI Taxonomy" id="1259464"/>
    <lineage>
        <taxon>Bacteria</taxon>
        <taxon>Pseudomonadati</taxon>
        <taxon>Bacteroidota</taxon>
        <taxon>Sphingobacteriia</taxon>
        <taxon>Sphingobacteriales</taxon>
        <taxon>Sphingobacteriaceae</taxon>
        <taxon>Arcticibacter</taxon>
    </lineage>
</organism>
<comment type="similarity">
    <text evidence="2">Belongs to the iron-containing alcohol dehydrogenase family.</text>
</comment>
<keyword evidence="8" id="KW-1185">Reference proteome</keyword>
<evidence type="ECO:0000259" key="6">
    <source>
        <dbReference type="Pfam" id="PF25137"/>
    </source>
</evidence>
<dbReference type="AlphaFoldDB" id="A0A2T0TT41"/>
<evidence type="ECO:0000256" key="2">
    <source>
        <dbReference type="ARBA" id="ARBA00007358"/>
    </source>
</evidence>
<evidence type="ECO:0000259" key="5">
    <source>
        <dbReference type="Pfam" id="PF00465"/>
    </source>
</evidence>
<gene>
    <name evidence="7" type="ORF">B0I27_11355</name>
</gene>
<keyword evidence="4" id="KW-0520">NAD</keyword>
<dbReference type="Pfam" id="PF00465">
    <property type="entry name" value="Fe-ADH"/>
    <property type="match status" value="1"/>
</dbReference>
<dbReference type="GO" id="GO:0046872">
    <property type="term" value="F:metal ion binding"/>
    <property type="evidence" value="ECO:0007669"/>
    <property type="project" value="InterPro"/>
</dbReference>
<dbReference type="GO" id="GO:0004022">
    <property type="term" value="F:alcohol dehydrogenase (NAD+) activity"/>
    <property type="evidence" value="ECO:0007669"/>
    <property type="project" value="TreeGrafter"/>
</dbReference>
<dbReference type="CDD" id="cd08188">
    <property type="entry name" value="PDDH"/>
    <property type="match status" value="1"/>
</dbReference>
<dbReference type="SUPFAM" id="SSF56796">
    <property type="entry name" value="Dehydroquinate synthase-like"/>
    <property type="match status" value="1"/>
</dbReference>
<evidence type="ECO:0000256" key="3">
    <source>
        <dbReference type="ARBA" id="ARBA00023002"/>
    </source>
</evidence>
<dbReference type="RefSeq" id="WP_106295249.1">
    <property type="nucleotide sequence ID" value="NZ_PVTH01000013.1"/>
</dbReference>
<accession>A0A2T0TT41</accession>
<dbReference type="InterPro" id="IPR039697">
    <property type="entry name" value="Alcohol_dehydrogenase_Fe"/>
</dbReference>
<proteinExistence type="inferred from homology"/>
<comment type="caution">
    <text evidence="7">The sequence shown here is derived from an EMBL/GenBank/DDBJ whole genome shotgun (WGS) entry which is preliminary data.</text>
</comment>
<dbReference type="PROSITE" id="PS00060">
    <property type="entry name" value="ADH_IRON_2"/>
    <property type="match status" value="1"/>
</dbReference>